<feature type="region of interest" description="Disordered" evidence="1">
    <location>
        <begin position="45"/>
        <end position="68"/>
    </location>
</feature>
<evidence type="ECO:0000256" key="1">
    <source>
        <dbReference type="SAM" id="MobiDB-lite"/>
    </source>
</evidence>
<accession>A0A1H9KB33</accession>
<dbReference type="STRING" id="478744.SAMN05444359_12028"/>
<keyword evidence="3" id="KW-1185">Reference proteome</keyword>
<dbReference type="Proteomes" id="UP000199021">
    <property type="component" value="Unassembled WGS sequence"/>
</dbReference>
<dbReference type="OrthoDB" id="1494921at2"/>
<sequence length="97" mass="10696">MHPVQKHLFDTNFRDLSGTKLEGTIALSDELINLGILDFLQQLQKTDTDAPEPQSSAPATSSSMPKPEDLLKMLTIEEVKYRTEAGKTLLDIKAGIV</sequence>
<protein>
    <submittedName>
        <fullName evidence="2">Uncharacterized protein</fullName>
    </submittedName>
</protein>
<gene>
    <name evidence="2" type="ORF">SAMN05444359_12028</name>
</gene>
<dbReference type="AlphaFoldDB" id="A0A1H9KB33"/>
<dbReference type="RefSeq" id="WP_090170650.1">
    <property type="nucleotide sequence ID" value="NZ_FOFB01000020.1"/>
</dbReference>
<name>A0A1H9KB33_9BACT</name>
<reference evidence="3" key="1">
    <citation type="submission" date="2016-10" db="EMBL/GenBank/DDBJ databases">
        <authorList>
            <person name="Varghese N."/>
            <person name="Submissions S."/>
        </authorList>
    </citation>
    <scope>NUCLEOTIDE SEQUENCE [LARGE SCALE GENOMIC DNA]</scope>
    <source>
        <strain evidence="3">DSM 24740</strain>
    </source>
</reference>
<organism evidence="2 3">
    <name type="scientific">Neolewinella agarilytica</name>
    <dbReference type="NCBI Taxonomy" id="478744"/>
    <lineage>
        <taxon>Bacteria</taxon>
        <taxon>Pseudomonadati</taxon>
        <taxon>Bacteroidota</taxon>
        <taxon>Saprospiria</taxon>
        <taxon>Saprospirales</taxon>
        <taxon>Lewinellaceae</taxon>
        <taxon>Neolewinella</taxon>
    </lineage>
</organism>
<evidence type="ECO:0000313" key="2">
    <source>
        <dbReference type="EMBL" id="SEQ96319.1"/>
    </source>
</evidence>
<dbReference type="EMBL" id="FOFB01000020">
    <property type="protein sequence ID" value="SEQ96319.1"/>
    <property type="molecule type" value="Genomic_DNA"/>
</dbReference>
<evidence type="ECO:0000313" key="3">
    <source>
        <dbReference type="Proteomes" id="UP000199021"/>
    </source>
</evidence>
<proteinExistence type="predicted"/>
<dbReference type="InParanoid" id="A0A1H9KB33"/>
<feature type="compositionally biased region" description="Polar residues" evidence="1">
    <location>
        <begin position="53"/>
        <end position="64"/>
    </location>
</feature>